<dbReference type="InterPro" id="IPR027417">
    <property type="entry name" value="P-loop_NTPase"/>
</dbReference>
<reference evidence="3 4" key="1">
    <citation type="submission" date="2018-06" db="EMBL/GenBank/DDBJ databases">
        <title>Spirosoma sp. HMF3257 Genome sequencing and assembly.</title>
        <authorList>
            <person name="Kang H."/>
            <person name="Cha I."/>
            <person name="Kim H."/>
            <person name="Kang J."/>
            <person name="Joh K."/>
        </authorList>
    </citation>
    <scope>NUCLEOTIDE SEQUENCE [LARGE SCALE GENOMIC DNA]</scope>
    <source>
        <strain evidence="3 4">HMF3257</strain>
    </source>
</reference>
<evidence type="ECO:0000313" key="3">
    <source>
        <dbReference type="EMBL" id="RAI77350.1"/>
    </source>
</evidence>
<dbReference type="PANTHER" id="PTHR32182">
    <property type="entry name" value="DNA REPLICATION AND REPAIR PROTEIN RECF"/>
    <property type="match status" value="1"/>
</dbReference>
<dbReference type="GO" id="GO:0005524">
    <property type="term" value="F:ATP binding"/>
    <property type="evidence" value="ECO:0007669"/>
    <property type="project" value="InterPro"/>
</dbReference>
<dbReference type="GO" id="GO:0016887">
    <property type="term" value="F:ATP hydrolysis activity"/>
    <property type="evidence" value="ECO:0007669"/>
    <property type="project" value="InterPro"/>
</dbReference>
<name>A0A327NPQ3_9BACT</name>
<protein>
    <submittedName>
        <fullName evidence="3">ATPase</fullName>
    </submittedName>
</protein>
<gene>
    <name evidence="3" type="ORF">HMF3257_30020</name>
</gene>
<sequence length="468" mass="53464">MITRIEIDGFKSFRKFQMEFSPLTVIAGANASGKSNLFDALHLLSRLAEMNLKTAFSGLRGEPIEQFTYYGDGQYADTMSFVVDLLVDQQVRDNWGGEARLEFTRLTYSLLIERVINEHGVNELFIAKETLKPIRKQDDHWIEAKVPDKVAKNWVVSSSEYDLKVEVSSLEDKPLFVVLLDGQFKGYTAGSPVITKIRLQQTYISGFNKVETPHLLAVQQEMRNWRMYNLNPEVLRIPSGYLADSTMLPTGENLAAVLHRIKVADSFSFASIRRRLANLLPGLTDLDVVDDKADRRYIIRIKNSDGLEFTSRVLSEGTLRLLVLCVLQYDEEHKGVTCLEEPENGTHPFRLKLVAQMLSDLSDNFMDTDFPLRQVIVNTHSPLLINEVLQVELRQFVSIWFSQLVTQNFLLNDQRVSIQATRILPVDTEKDSHYSSVSETEKRISLRQLQQYLQSADVEDTLNDLSHL</sequence>
<accession>A0A327NPQ3</accession>
<dbReference type="InterPro" id="IPR003959">
    <property type="entry name" value="ATPase_AAA_core"/>
</dbReference>
<feature type="domain" description="RecF/RecN/SMC N-terminal" evidence="1">
    <location>
        <begin position="1"/>
        <end position="53"/>
    </location>
</feature>
<feature type="domain" description="ATPase AAA-type core" evidence="2">
    <location>
        <begin position="272"/>
        <end position="386"/>
    </location>
</feature>
<dbReference type="PANTHER" id="PTHR32182:SF22">
    <property type="entry name" value="ATP-DEPENDENT ENDONUCLEASE, OLD FAMILY-RELATED"/>
    <property type="match status" value="1"/>
</dbReference>
<keyword evidence="4" id="KW-1185">Reference proteome</keyword>
<dbReference type="RefSeq" id="WP_111347909.1">
    <property type="nucleotide sequence ID" value="NZ_QLII01000001.1"/>
</dbReference>
<dbReference type="AlphaFoldDB" id="A0A327NPQ3"/>
<dbReference type="SUPFAM" id="SSF52540">
    <property type="entry name" value="P-loop containing nucleoside triphosphate hydrolases"/>
    <property type="match status" value="1"/>
</dbReference>
<evidence type="ECO:0000259" key="1">
    <source>
        <dbReference type="Pfam" id="PF02463"/>
    </source>
</evidence>
<dbReference type="Pfam" id="PF02463">
    <property type="entry name" value="SMC_N"/>
    <property type="match status" value="1"/>
</dbReference>
<comment type="caution">
    <text evidence="3">The sequence shown here is derived from an EMBL/GenBank/DDBJ whole genome shotgun (WGS) entry which is preliminary data.</text>
</comment>
<dbReference type="Proteomes" id="UP000249016">
    <property type="component" value="Unassembled WGS sequence"/>
</dbReference>
<dbReference type="GO" id="GO:0000731">
    <property type="term" value="P:DNA synthesis involved in DNA repair"/>
    <property type="evidence" value="ECO:0007669"/>
    <property type="project" value="TreeGrafter"/>
</dbReference>
<proteinExistence type="predicted"/>
<dbReference type="EMBL" id="QLII01000001">
    <property type="protein sequence ID" value="RAI77350.1"/>
    <property type="molecule type" value="Genomic_DNA"/>
</dbReference>
<dbReference type="Gene3D" id="3.40.50.300">
    <property type="entry name" value="P-loop containing nucleotide triphosphate hydrolases"/>
    <property type="match status" value="2"/>
</dbReference>
<dbReference type="GO" id="GO:0006302">
    <property type="term" value="P:double-strand break repair"/>
    <property type="evidence" value="ECO:0007669"/>
    <property type="project" value="TreeGrafter"/>
</dbReference>
<dbReference type="Pfam" id="PF13304">
    <property type="entry name" value="AAA_21"/>
    <property type="match status" value="1"/>
</dbReference>
<dbReference type="InterPro" id="IPR003395">
    <property type="entry name" value="RecF/RecN/SMC_N"/>
</dbReference>
<organism evidence="3 4">
    <name type="scientific">Spirosoma telluris</name>
    <dbReference type="NCBI Taxonomy" id="2183553"/>
    <lineage>
        <taxon>Bacteria</taxon>
        <taxon>Pseudomonadati</taxon>
        <taxon>Bacteroidota</taxon>
        <taxon>Cytophagia</taxon>
        <taxon>Cytophagales</taxon>
        <taxon>Cytophagaceae</taxon>
        <taxon>Spirosoma</taxon>
    </lineage>
</organism>
<dbReference type="OrthoDB" id="9805802at2"/>
<evidence type="ECO:0000259" key="2">
    <source>
        <dbReference type="Pfam" id="PF13304"/>
    </source>
</evidence>
<evidence type="ECO:0000313" key="4">
    <source>
        <dbReference type="Proteomes" id="UP000249016"/>
    </source>
</evidence>